<dbReference type="RefSeq" id="WP_145270645.1">
    <property type="nucleotide sequence ID" value="NZ_CP036426.1"/>
</dbReference>
<dbReference type="Pfam" id="PF00034">
    <property type="entry name" value="Cytochrom_C"/>
    <property type="match status" value="1"/>
</dbReference>
<keyword evidence="2 4" id="KW-0479">Metal-binding</keyword>
<feature type="domain" description="Cytochrome c" evidence="5">
    <location>
        <begin position="157"/>
        <end position="304"/>
    </location>
</feature>
<dbReference type="PANTHER" id="PTHR33546:SF1">
    <property type="entry name" value="LARGE, MULTIFUNCTIONAL SECRETED PROTEIN"/>
    <property type="match status" value="1"/>
</dbReference>
<evidence type="ECO:0000259" key="5">
    <source>
        <dbReference type="PROSITE" id="PS51007"/>
    </source>
</evidence>
<name>A0A518H311_9BACT</name>
<organism evidence="6 7">
    <name type="scientific">Tautonia plasticadhaerens</name>
    <dbReference type="NCBI Taxonomy" id="2527974"/>
    <lineage>
        <taxon>Bacteria</taxon>
        <taxon>Pseudomonadati</taxon>
        <taxon>Planctomycetota</taxon>
        <taxon>Planctomycetia</taxon>
        <taxon>Isosphaerales</taxon>
        <taxon>Isosphaeraceae</taxon>
        <taxon>Tautonia</taxon>
    </lineage>
</organism>
<evidence type="ECO:0000256" key="2">
    <source>
        <dbReference type="ARBA" id="ARBA00022723"/>
    </source>
</evidence>
<evidence type="ECO:0000256" key="4">
    <source>
        <dbReference type="PROSITE-ProRule" id="PRU00433"/>
    </source>
</evidence>
<dbReference type="PROSITE" id="PS51007">
    <property type="entry name" value="CYTC"/>
    <property type="match status" value="2"/>
</dbReference>
<dbReference type="GO" id="GO:0046872">
    <property type="term" value="F:metal ion binding"/>
    <property type="evidence" value="ECO:0007669"/>
    <property type="project" value="UniProtKB-KW"/>
</dbReference>
<keyword evidence="3 4" id="KW-0408">Iron</keyword>
<reference evidence="6 7" key="1">
    <citation type="submission" date="2019-02" db="EMBL/GenBank/DDBJ databases">
        <title>Deep-cultivation of Planctomycetes and their phenomic and genomic characterization uncovers novel biology.</title>
        <authorList>
            <person name="Wiegand S."/>
            <person name="Jogler M."/>
            <person name="Boedeker C."/>
            <person name="Pinto D."/>
            <person name="Vollmers J."/>
            <person name="Rivas-Marin E."/>
            <person name="Kohn T."/>
            <person name="Peeters S.H."/>
            <person name="Heuer A."/>
            <person name="Rast P."/>
            <person name="Oberbeckmann S."/>
            <person name="Bunk B."/>
            <person name="Jeske O."/>
            <person name="Meyerdierks A."/>
            <person name="Storesund J.E."/>
            <person name="Kallscheuer N."/>
            <person name="Luecker S."/>
            <person name="Lage O.M."/>
            <person name="Pohl T."/>
            <person name="Merkel B.J."/>
            <person name="Hornburger P."/>
            <person name="Mueller R.-W."/>
            <person name="Bruemmer F."/>
            <person name="Labrenz M."/>
            <person name="Spormann A.M."/>
            <person name="Op den Camp H."/>
            <person name="Overmann J."/>
            <person name="Amann R."/>
            <person name="Jetten M.S.M."/>
            <person name="Mascher T."/>
            <person name="Medema M.H."/>
            <person name="Devos D.P."/>
            <person name="Kaster A.-K."/>
            <person name="Ovreas L."/>
            <person name="Rohde M."/>
            <person name="Galperin M.Y."/>
            <person name="Jogler C."/>
        </authorList>
    </citation>
    <scope>NUCLEOTIDE SEQUENCE [LARGE SCALE GENOMIC DNA]</scope>
    <source>
        <strain evidence="6 7">ElP</strain>
    </source>
</reference>
<dbReference type="Gene3D" id="1.10.760.10">
    <property type="entry name" value="Cytochrome c-like domain"/>
    <property type="match status" value="2"/>
</dbReference>
<keyword evidence="7" id="KW-1185">Reference proteome</keyword>
<protein>
    <submittedName>
        <fullName evidence="6">Cytochrome c</fullName>
    </submittedName>
</protein>
<proteinExistence type="predicted"/>
<dbReference type="GO" id="GO:0020037">
    <property type="term" value="F:heme binding"/>
    <property type="evidence" value="ECO:0007669"/>
    <property type="project" value="InterPro"/>
</dbReference>
<keyword evidence="1 4" id="KW-0349">Heme</keyword>
<dbReference type="InterPro" id="IPR009056">
    <property type="entry name" value="Cyt_c-like_dom"/>
</dbReference>
<evidence type="ECO:0000256" key="3">
    <source>
        <dbReference type="ARBA" id="ARBA00023004"/>
    </source>
</evidence>
<feature type="domain" description="Cytochrome c" evidence="5">
    <location>
        <begin position="34"/>
        <end position="128"/>
    </location>
</feature>
<sequence length="304" mass="32564">MRGPAISTAAAVLVVGTLTLGGSSAFFPPTAMRINLNHGKATFNRHCASCHTVSEEGGSRRAPPLHRIGEVAGTRVSGQGPEQYILTSITRPDAFLVEGATGVMPANIAAGLSRAELIDLVAYLSTLGGEFRPGTLVGLDWELPEGMEAGRGTLRLDSIERGRQLFLGEGNCSTCHDLRKDIFGNDLMAPSLARAGRLSREDLEQALLDPSRHLVEGYETWMVAVDGVVHSGLKASGRDGKIRLVAVDEQGGPELLEFDPEELEELDDEGRTMVPVEASRMPPVGEVLEPGEIEALLDFLMTLR</sequence>
<evidence type="ECO:0000313" key="7">
    <source>
        <dbReference type="Proteomes" id="UP000317835"/>
    </source>
</evidence>
<gene>
    <name evidence="6" type="ORF">ElP_31100</name>
</gene>
<dbReference type="EMBL" id="CP036426">
    <property type="protein sequence ID" value="QDV35207.1"/>
    <property type="molecule type" value="Genomic_DNA"/>
</dbReference>
<dbReference type="OrthoDB" id="9805828at2"/>
<dbReference type="PANTHER" id="PTHR33546">
    <property type="entry name" value="LARGE, MULTIFUNCTIONAL SECRETED PROTEIN-RELATED"/>
    <property type="match status" value="1"/>
</dbReference>
<dbReference type="KEGG" id="tpla:ElP_31100"/>
<dbReference type="Proteomes" id="UP000317835">
    <property type="component" value="Chromosome"/>
</dbReference>
<dbReference type="AlphaFoldDB" id="A0A518H311"/>
<dbReference type="SUPFAM" id="SSF46626">
    <property type="entry name" value="Cytochrome c"/>
    <property type="match status" value="2"/>
</dbReference>
<evidence type="ECO:0000256" key="1">
    <source>
        <dbReference type="ARBA" id="ARBA00022617"/>
    </source>
</evidence>
<dbReference type="GO" id="GO:0009055">
    <property type="term" value="F:electron transfer activity"/>
    <property type="evidence" value="ECO:0007669"/>
    <property type="project" value="InterPro"/>
</dbReference>
<dbReference type="InterPro" id="IPR036909">
    <property type="entry name" value="Cyt_c-like_dom_sf"/>
</dbReference>
<accession>A0A518H311</accession>
<evidence type="ECO:0000313" key="6">
    <source>
        <dbReference type="EMBL" id="QDV35207.1"/>
    </source>
</evidence>